<proteinExistence type="predicted"/>
<organism evidence="1 2">
    <name type="scientific">Nitrosospira multiformis</name>
    <dbReference type="NCBI Taxonomy" id="1231"/>
    <lineage>
        <taxon>Bacteria</taxon>
        <taxon>Pseudomonadati</taxon>
        <taxon>Pseudomonadota</taxon>
        <taxon>Betaproteobacteria</taxon>
        <taxon>Nitrosomonadales</taxon>
        <taxon>Nitrosomonadaceae</taxon>
        <taxon>Nitrosospira</taxon>
    </lineage>
</organism>
<gene>
    <name evidence="1" type="ORF">SAMN05216404_11917</name>
</gene>
<dbReference type="EMBL" id="FOCT01000019">
    <property type="protein sequence ID" value="SEO36943.1"/>
    <property type="molecule type" value="Genomic_DNA"/>
</dbReference>
<dbReference type="AlphaFoldDB" id="A0A1H8P5Z4"/>
<protein>
    <submittedName>
        <fullName evidence="1">Uncharacterized protein</fullName>
    </submittedName>
</protein>
<name>A0A1H8P5Z4_9PROT</name>
<accession>A0A1H8P5Z4</accession>
<evidence type="ECO:0000313" key="1">
    <source>
        <dbReference type="EMBL" id="SEO36943.1"/>
    </source>
</evidence>
<reference evidence="1 2" key="1">
    <citation type="submission" date="2016-10" db="EMBL/GenBank/DDBJ databases">
        <authorList>
            <person name="de Groot N.N."/>
        </authorList>
    </citation>
    <scope>NUCLEOTIDE SEQUENCE [LARGE SCALE GENOMIC DNA]</scope>
    <source>
        <strain evidence="1 2">Nl18</strain>
    </source>
</reference>
<dbReference type="RefSeq" id="WP_074749016.1">
    <property type="nucleotide sequence ID" value="NZ_FOCT01000019.1"/>
</dbReference>
<evidence type="ECO:0000313" key="2">
    <source>
        <dbReference type="Proteomes" id="UP000183898"/>
    </source>
</evidence>
<dbReference type="Proteomes" id="UP000183898">
    <property type="component" value="Unassembled WGS sequence"/>
</dbReference>
<sequence length="226" mass="25921">MTTRVIHLSYNPKLLGEALMKQYKSSEEEIYKEFEKLGFKSEEEKAWFQSFSFAFSLRNEEGGSEKLKFVPPLPETLNASIGKMKSLEGLAFASFEGLPDQIFDTIKAFSVLGMAAAALDMAALRFTKKEDYDEFVDSVFAAREALAGYRLRIRGIQHKKLVARANALKRHHETYMLRNEVVEYWKANISPSLSNEKAADALLKTFPLSHRKLKQYVAAAKRFWYR</sequence>